<gene>
    <name evidence="2" type="ORF">CYCCA115_LOCUS9484</name>
</gene>
<protein>
    <submittedName>
        <fullName evidence="2">Uncharacterized protein</fullName>
    </submittedName>
</protein>
<dbReference type="AlphaFoldDB" id="A0AAD2FK33"/>
<comment type="caution">
    <text evidence="2">The sequence shown here is derived from an EMBL/GenBank/DDBJ whole genome shotgun (WGS) entry which is preliminary data.</text>
</comment>
<feature type="region of interest" description="Disordered" evidence="1">
    <location>
        <begin position="417"/>
        <end position="439"/>
    </location>
</feature>
<dbReference type="EMBL" id="CAKOGP040001358">
    <property type="protein sequence ID" value="CAJ1945338.1"/>
    <property type="molecule type" value="Genomic_DNA"/>
</dbReference>
<dbReference type="Proteomes" id="UP001295423">
    <property type="component" value="Unassembled WGS sequence"/>
</dbReference>
<keyword evidence="3" id="KW-1185">Reference proteome</keyword>
<accession>A0AAD2FK33</accession>
<reference evidence="2" key="1">
    <citation type="submission" date="2023-08" db="EMBL/GenBank/DDBJ databases">
        <authorList>
            <person name="Audoor S."/>
            <person name="Bilcke G."/>
        </authorList>
    </citation>
    <scope>NUCLEOTIDE SEQUENCE</scope>
</reference>
<name>A0AAD2FK33_9STRA</name>
<feature type="region of interest" description="Disordered" evidence="1">
    <location>
        <begin position="86"/>
        <end position="110"/>
    </location>
</feature>
<evidence type="ECO:0000313" key="3">
    <source>
        <dbReference type="Proteomes" id="UP001295423"/>
    </source>
</evidence>
<evidence type="ECO:0000313" key="2">
    <source>
        <dbReference type="EMBL" id="CAJ1945338.1"/>
    </source>
</evidence>
<organism evidence="2 3">
    <name type="scientific">Cylindrotheca closterium</name>
    <dbReference type="NCBI Taxonomy" id="2856"/>
    <lineage>
        <taxon>Eukaryota</taxon>
        <taxon>Sar</taxon>
        <taxon>Stramenopiles</taxon>
        <taxon>Ochrophyta</taxon>
        <taxon>Bacillariophyta</taxon>
        <taxon>Bacillariophyceae</taxon>
        <taxon>Bacillariophycidae</taxon>
        <taxon>Bacillariales</taxon>
        <taxon>Bacillariaceae</taxon>
        <taxon>Cylindrotheca</taxon>
    </lineage>
</organism>
<proteinExistence type="predicted"/>
<evidence type="ECO:0000256" key="1">
    <source>
        <dbReference type="SAM" id="MobiDB-lite"/>
    </source>
</evidence>
<sequence length="917" mass="103007">MGVSQQDRALKRFLFGIYSQIDCYFERLVRSGTNAEENLPDLGTYMETCYHGGSLPESNLFVVAKVGHGGTGDKFESLLKREKERAQKKSLGKSVKNPDMNEEHRYTGRTTTELIKRTGEQPPKHANGKELCLIWHTKGECKENCEHDAAPDIDKLPHPAAPMLHRVMKNGAPVVVHSEPWSQSQLDMRVARGCHSSANEFKEFLMEEFLDFGRKGFWILLPYDAIKDEKGLCLSPIEGAMQFGMAPLRICEALMKANPDYGPVYMYKNGMSDGFYCIQLSTTGALKLGVILPRFEGLPQLVALPLVLPMGWTESPPWFCAFTETVADLTNVDLQQNKRVPPHPLGRAAAITDFEVRDTQVVRPIPKSHQPLTYQRPLKKMEVFVDDFVGMGQDHPSNPLTNQRAVLSHNIDKVFRPNRPTDNQWRKEPQSQSKMAKGDASWHTVKEALGWNWGATTKTLQLKEKQVSKALSLLGEVLDCKRVSLKQWQQVVRLTPEVREQLEIFQDFLHGHAKRPTTLEELVPGVDLHVGSCDAAKLGRGGVWFTDGAEAIVWREPYQEAVKKEVISDHNLTGKLTNSDLELEGTVLHHFVLGKTAQVEGRTTYTGYQLLATVQDAERRELLDDIRAVELGIERGVCPSRVAKAHSVWTTWVAFCDSLTLDPGLSAVDDPLLIILLFGTQWRHGKIAPSKRQVRGRTAEDAMRQVGQAFSSLGLLDPRMNRYAPGTMDFCWTRLLKSWKKEDPAAQRVRPLPKSLLRQASKLASKPTSTHAAKAMNRLMWLGFFFLLRPGKFLSKAGTQFPFKVKQVFFRINDAEFHGDVIPLCLLDTSLVTFAGLIFDKQKNAVPDKKIGLGMSFNGDNPTATLIAIVRHLRQSQQTTGDTPLFTYYSEFGVPCNVTDQMMTKYLRAVALSVEVD</sequence>